<dbReference type="Proteomes" id="UP001054846">
    <property type="component" value="Chromosome"/>
</dbReference>
<dbReference type="SUPFAM" id="SSF47598">
    <property type="entry name" value="Ribbon-helix-helix"/>
    <property type="match status" value="1"/>
</dbReference>
<gene>
    <name evidence="2" type="ORF">ISF26_11540</name>
</gene>
<keyword evidence="3" id="KW-1185">Reference proteome</keyword>
<protein>
    <submittedName>
        <fullName evidence="2">Ribbon-helix-helix protein, CopG family</fullName>
    </submittedName>
</protein>
<dbReference type="PANTHER" id="PTHR40688:SF2">
    <property type="entry name" value="RIBBON-HELIX-HELIX PROTEIN COPG DOMAIN-CONTAINING PROTEIN"/>
    <property type="match status" value="1"/>
</dbReference>
<dbReference type="InterPro" id="IPR002145">
    <property type="entry name" value="CopG"/>
</dbReference>
<organism evidence="2 3">
    <name type="scientific">Gloeobacter morelensis MG652769</name>
    <dbReference type="NCBI Taxonomy" id="2781736"/>
    <lineage>
        <taxon>Bacteria</taxon>
        <taxon>Bacillati</taxon>
        <taxon>Cyanobacteriota</taxon>
        <taxon>Cyanophyceae</taxon>
        <taxon>Gloeobacterales</taxon>
        <taxon>Gloeobacteraceae</taxon>
        <taxon>Gloeobacter</taxon>
        <taxon>Gloeobacter morelensis</taxon>
    </lineage>
</organism>
<sequence length="90" mass="10254">MNALQATLGTMARESVTFRVEAGLLASVDELARLFERDRSWVLNEAIRGYIHQQQAQLEHLDEGIAQAERGEFATQQQVDELFRQIRALP</sequence>
<dbReference type="EMBL" id="CP063845">
    <property type="protein sequence ID" value="UFP96794.1"/>
    <property type="molecule type" value="Genomic_DNA"/>
</dbReference>
<dbReference type="PANTHER" id="PTHR40688">
    <property type="match status" value="1"/>
</dbReference>
<evidence type="ECO:0000313" key="2">
    <source>
        <dbReference type="EMBL" id="UFP96794.1"/>
    </source>
</evidence>
<name>A0ABY3PTE8_9CYAN</name>
<accession>A0ABY3PTE8</accession>
<evidence type="ECO:0000259" key="1">
    <source>
        <dbReference type="Pfam" id="PF01402"/>
    </source>
</evidence>
<dbReference type="Pfam" id="PF01402">
    <property type="entry name" value="RHH_1"/>
    <property type="match status" value="1"/>
</dbReference>
<dbReference type="InterPro" id="IPR052991">
    <property type="entry name" value="Non-func_TypeII_TA_Antitoxin"/>
</dbReference>
<feature type="domain" description="Ribbon-helix-helix protein CopG" evidence="1">
    <location>
        <begin position="15"/>
        <end position="52"/>
    </location>
</feature>
<dbReference type="InterPro" id="IPR010985">
    <property type="entry name" value="Ribbon_hlx_hlx"/>
</dbReference>
<proteinExistence type="predicted"/>
<reference evidence="2 3" key="1">
    <citation type="journal article" date="2021" name="Genome Biol. Evol.">
        <title>Complete Genome Sequencing of a Novel Gloeobacter Species from a Waterfall Cave in Mexico.</title>
        <authorList>
            <person name="Saw J.H."/>
            <person name="Cardona T."/>
            <person name="Montejano G."/>
        </authorList>
    </citation>
    <scope>NUCLEOTIDE SEQUENCE [LARGE SCALE GENOMIC DNA]</scope>
    <source>
        <strain evidence="2">MG652769</strain>
    </source>
</reference>
<evidence type="ECO:0000313" key="3">
    <source>
        <dbReference type="Proteomes" id="UP001054846"/>
    </source>
</evidence>